<comment type="caution">
    <text evidence="9">The sequence shown here is derived from an EMBL/GenBank/DDBJ whole genome shotgun (WGS) entry which is preliminary data.</text>
</comment>
<dbReference type="RefSeq" id="WP_133804087.1">
    <property type="nucleotide sequence ID" value="NZ_SNWQ01000020.1"/>
</dbReference>
<evidence type="ECO:0000256" key="6">
    <source>
        <dbReference type="RuleBase" id="RU361140"/>
    </source>
</evidence>
<evidence type="ECO:0000256" key="2">
    <source>
        <dbReference type="ARBA" id="ARBA00012865"/>
    </source>
</evidence>
<dbReference type="PANTHER" id="PTHR35333:SF3">
    <property type="entry name" value="BETA-LACTAMASE-TYPE TRANSPEPTIDASE FOLD CONTAINING PROTEIN"/>
    <property type="match status" value="1"/>
</dbReference>
<dbReference type="InterPro" id="IPR023650">
    <property type="entry name" value="Beta-lactam_class-A_AS"/>
</dbReference>
<evidence type="ECO:0000313" key="10">
    <source>
        <dbReference type="Proteomes" id="UP000295388"/>
    </source>
</evidence>
<evidence type="ECO:0000256" key="4">
    <source>
        <dbReference type="ARBA" id="ARBA00022801"/>
    </source>
</evidence>
<evidence type="ECO:0000313" key="9">
    <source>
        <dbReference type="EMBL" id="TDO36326.1"/>
    </source>
</evidence>
<comment type="similarity">
    <text evidence="1 6">Belongs to the class-A beta-lactamase family.</text>
</comment>
<evidence type="ECO:0000256" key="7">
    <source>
        <dbReference type="SAM" id="SignalP"/>
    </source>
</evidence>
<keyword evidence="4 6" id="KW-0378">Hydrolase</keyword>
<feature type="signal peptide" evidence="7">
    <location>
        <begin position="1"/>
        <end position="25"/>
    </location>
</feature>
<dbReference type="EC" id="3.5.2.6" evidence="2 6"/>
<dbReference type="InterPro" id="IPR012338">
    <property type="entry name" value="Beta-lactam/transpept-like"/>
</dbReference>
<dbReference type="PROSITE" id="PS51318">
    <property type="entry name" value="TAT"/>
    <property type="match status" value="1"/>
</dbReference>
<organism evidence="9 10">
    <name type="scientific">Kribbella caucasensis</name>
    <dbReference type="NCBI Taxonomy" id="2512215"/>
    <lineage>
        <taxon>Bacteria</taxon>
        <taxon>Bacillati</taxon>
        <taxon>Actinomycetota</taxon>
        <taxon>Actinomycetes</taxon>
        <taxon>Propionibacteriales</taxon>
        <taxon>Kribbellaceae</taxon>
        <taxon>Kribbella</taxon>
    </lineage>
</organism>
<dbReference type="InterPro" id="IPR000871">
    <property type="entry name" value="Beta-lactam_class-A"/>
</dbReference>
<dbReference type="GO" id="GO:0030655">
    <property type="term" value="P:beta-lactam antibiotic catabolic process"/>
    <property type="evidence" value="ECO:0007669"/>
    <property type="project" value="InterPro"/>
</dbReference>
<protein>
    <recommendedName>
        <fullName evidence="3 6">Beta-lactamase</fullName>
        <ecNumber evidence="2 6">3.5.2.6</ecNumber>
    </recommendedName>
</protein>
<sequence length="296" mass="31899">MIRLSRRGVLIGAAALATSTLPAASATGTQYDLKGRLQDLERDKDCRIGAYALDVGNGRTVRYRGDERFPVLSTFKAFLGAAMLDRSRYCEPGLLRKRLTWAKADLVANSPITSQHIDDGLTVAELCWAAICVSDNTAANVLLKQIGGPDGLTCFIRRLGDPVTRLDRWEIELNNWSPSERRDTTTPTAAGRSLRMLTVGGGLHPADRTALIAWMRAARTGGKRIRAGLPKTWIVGDKTGTSSSYGSANDIAIAHPRSGAPLILAIYTNRSQPTQVTDEAIIASTATALAQALGRR</sequence>
<dbReference type="EMBL" id="SNWQ01000020">
    <property type="protein sequence ID" value="TDO36326.1"/>
    <property type="molecule type" value="Genomic_DNA"/>
</dbReference>
<dbReference type="SUPFAM" id="SSF56601">
    <property type="entry name" value="beta-lactamase/transpeptidase-like"/>
    <property type="match status" value="1"/>
</dbReference>
<evidence type="ECO:0000256" key="3">
    <source>
        <dbReference type="ARBA" id="ARBA00018879"/>
    </source>
</evidence>
<accession>A0A4R6JNK4</accession>
<keyword evidence="5 6" id="KW-0046">Antibiotic resistance</keyword>
<dbReference type="NCBIfam" id="NF033103">
    <property type="entry name" value="bla_class_A"/>
    <property type="match status" value="1"/>
</dbReference>
<evidence type="ECO:0000256" key="5">
    <source>
        <dbReference type="ARBA" id="ARBA00023251"/>
    </source>
</evidence>
<proteinExistence type="inferred from homology"/>
<evidence type="ECO:0000256" key="1">
    <source>
        <dbReference type="ARBA" id="ARBA00009009"/>
    </source>
</evidence>
<feature type="domain" description="Beta-lactamase class A catalytic" evidence="8">
    <location>
        <begin position="49"/>
        <end position="268"/>
    </location>
</feature>
<dbReference type="Proteomes" id="UP000295388">
    <property type="component" value="Unassembled WGS sequence"/>
</dbReference>
<feature type="chain" id="PRO_5038383214" description="Beta-lactamase" evidence="7">
    <location>
        <begin position="26"/>
        <end position="296"/>
    </location>
</feature>
<dbReference type="AlphaFoldDB" id="A0A4R6JNK4"/>
<dbReference type="GO" id="GO:0008800">
    <property type="term" value="F:beta-lactamase activity"/>
    <property type="evidence" value="ECO:0007669"/>
    <property type="project" value="UniProtKB-UniRule"/>
</dbReference>
<dbReference type="InterPro" id="IPR006311">
    <property type="entry name" value="TAT_signal"/>
</dbReference>
<gene>
    <name evidence="9" type="ORF">EV643_12057</name>
</gene>
<dbReference type="InterPro" id="IPR045155">
    <property type="entry name" value="Beta-lactam_cat"/>
</dbReference>
<dbReference type="PANTHER" id="PTHR35333">
    <property type="entry name" value="BETA-LACTAMASE"/>
    <property type="match status" value="1"/>
</dbReference>
<dbReference type="PRINTS" id="PR00118">
    <property type="entry name" value="BLACTAMASEA"/>
</dbReference>
<keyword evidence="7" id="KW-0732">Signal</keyword>
<reference evidence="9 10" key="1">
    <citation type="submission" date="2019-03" db="EMBL/GenBank/DDBJ databases">
        <title>Genomic Encyclopedia of Type Strains, Phase III (KMG-III): the genomes of soil and plant-associated and newly described type strains.</title>
        <authorList>
            <person name="Whitman W."/>
        </authorList>
    </citation>
    <scope>NUCLEOTIDE SEQUENCE [LARGE SCALE GENOMIC DNA]</scope>
    <source>
        <strain evidence="9 10">VKM Ac-2527</strain>
    </source>
</reference>
<comment type="catalytic activity">
    <reaction evidence="6">
        <text>a beta-lactam + H2O = a substituted beta-amino acid</text>
        <dbReference type="Rhea" id="RHEA:20401"/>
        <dbReference type="ChEBI" id="CHEBI:15377"/>
        <dbReference type="ChEBI" id="CHEBI:35627"/>
        <dbReference type="ChEBI" id="CHEBI:140347"/>
        <dbReference type="EC" id="3.5.2.6"/>
    </reaction>
</comment>
<dbReference type="Gene3D" id="3.40.710.10">
    <property type="entry name" value="DD-peptidase/beta-lactamase superfamily"/>
    <property type="match status" value="1"/>
</dbReference>
<dbReference type="GO" id="GO:0046677">
    <property type="term" value="P:response to antibiotic"/>
    <property type="evidence" value="ECO:0007669"/>
    <property type="project" value="UniProtKB-UniRule"/>
</dbReference>
<dbReference type="Pfam" id="PF13354">
    <property type="entry name" value="Beta-lactamase2"/>
    <property type="match status" value="1"/>
</dbReference>
<dbReference type="PROSITE" id="PS00146">
    <property type="entry name" value="BETA_LACTAMASE_A"/>
    <property type="match status" value="1"/>
</dbReference>
<dbReference type="OrthoDB" id="9784149at2"/>
<evidence type="ECO:0000259" key="8">
    <source>
        <dbReference type="Pfam" id="PF13354"/>
    </source>
</evidence>
<keyword evidence="10" id="KW-1185">Reference proteome</keyword>
<name>A0A4R6JNK4_9ACTN</name>